<evidence type="ECO:0000256" key="2">
    <source>
        <dbReference type="ARBA" id="ARBA00005799"/>
    </source>
</evidence>
<dbReference type="EMBL" id="KK106024">
    <property type="protein sequence ID" value="KIY92031.1"/>
    <property type="molecule type" value="Genomic_DNA"/>
</dbReference>
<dbReference type="OrthoDB" id="299997at2759"/>
<dbReference type="KEGG" id="mng:MNEG_15932"/>
<accession>A0A0D2LQ02</accession>
<reference evidence="8 9" key="1">
    <citation type="journal article" date="2013" name="BMC Genomics">
        <title>Reconstruction of the lipid metabolism for the microalga Monoraphidium neglectum from its genome sequence reveals characteristics suitable for biofuel production.</title>
        <authorList>
            <person name="Bogen C."/>
            <person name="Al-Dilaimi A."/>
            <person name="Albersmeier A."/>
            <person name="Wichmann J."/>
            <person name="Grundmann M."/>
            <person name="Rupp O."/>
            <person name="Lauersen K.J."/>
            <person name="Blifernez-Klassen O."/>
            <person name="Kalinowski J."/>
            <person name="Goesmann A."/>
            <person name="Mussgnug J.H."/>
            <person name="Kruse O."/>
        </authorList>
    </citation>
    <scope>NUCLEOTIDE SEQUENCE [LARGE SCALE GENOMIC DNA]</scope>
    <source>
        <strain evidence="8 9">SAG 48.87</strain>
    </source>
</reference>
<proteinExistence type="inferred from homology"/>
<dbReference type="GO" id="GO:0016851">
    <property type="term" value="F:magnesium chelatase activity"/>
    <property type="evidence" value="ECO:0007669"/>
    <property type="project" value="UniProtKB-EC"/>
</dbReference>
<dbReference type="GO" id="GO:0005524">
    <property type="term" value="F:ATP binding"/>
    <property type="evidence" value="ECO:0007669"/>
    <property type="project" value="UniProtKB-KW"/>
</dbReference>
<feature type="domain" description="ChlI/MoxR AAA lid" evidence="7">
    <location>
        <begin position="179"/>
        <end position="223"/>
    </location>
</feature>
<evidence type="ECO:0000256" key="1">
    <source>
        <dbReference type="ARBA" id="ARBA00005173"/>
    </source>
</evidence>
<dbReference type="InterPro" id="IPR027417">
    <property type="entry name" value="P-loop_NTPase"/>
</dbReference>
<feature type="domain" description="Magnesium chelatase ChlI-like catalytic" evidence="6">
    <location>
        <begin position="35"/>
        <end position="99"/>
    </location>
</feature>
<gene>
    <name evidence="8" type="ORF">MNEG_15932</name>
</gene>
<dbReference type="GO" id="GO:0015995">
    <property type="term" value="P:chlorophyll biosynthetic process"/>
    <property type="evidence" value="ECO:0007669"/>
    <property type="project" value="UniProtKB-UniPathway"/>
</dbReference>
<dbReference type="EC" id="6.6.1.1" evidence="3"/>
<sequence length="227" mass="24817">MRALALRGPLKPPVRVIISPPSPSLPPTNHPQEGRTVFQPGLLAEANRGVLYVDEVNLLEEGVANLLLSIISDGINYVEREGISVSHPCRALLVATYNPDEGPLREHLLDRIAITLSADAPATWEERVEAIDAAMRFQDHASQVLAETAELTSDLASAVVMARHFLRDVRISEDQVRLLVEEARRAGCQGHRAELFAVRAALAAAALAGRDTVDREDLREVMTWRGG</sequence>
<evidence type="ECO:0000259" key="7">
    <source>
        <dbReference type="Pfam" id="PF17863"/>
    </source>
</evidence>
<evidence type="ECO:0000256" key="3">
    <source>
        <dbReference type="ARBA" id="ARBA00012825"/>
    </source>
</evidence>
<keyword evidence="9" id="KW-1185">Reference proteome</keyword>
<dbReference type="InterPro" id="IPR000523">
    <property type="entry name" value="Mg_chelatse_chII-like_cat_dom"/>
</dbReference>
<dbReference type="PANTHER" id="PTHR43473">
    <property type="entry name" value="MAGNESIUM-CHELATASE SUBUNIT CHLD, CHLOROPLASTIC"/>
    <property type="match status" value="1"/>
</dbReference>
<dbReference type="Pfam" id="PF01078">
    <property type="entry name" value="Mg_chelatase"/>
    <property type="match status" value="1"/>
</dbReference>
<dbReference type="Pfam" id="PF17863">
    <property type="entry name" value="AAA_lid_2"/>
    <property type="match status" value="1"/>
</dbReference>
<keyword evidence="8" id="KW-0436">Ligase</keyword>
<dbReference type="PANTHER" id="PTHR43473:SF2">
    <property type="entry name" value="MAGNESIUM-CHELATASE SUBUNIT CHLD, CHLOROPLASTIC"/>
    <property type="match status" value="1"/>
</dbReference>
<name>A0A0D2LQ02_9CHLO</name>
<dbReference type="Proteomes" id="UP000054498">
    <property type="component" value="Unassembled WGS sequence"/>
</dbReference>
<protein>
    <recommendedName>
        <fullName evidence="3">magnesium chelatase</fullName>
        <ecNumber evidence="3">6.6.1.1</ecNumber>
    </recommendedName>
</protein>
<evidence type="ECO:0000256" key="5">
    <source>
        <dbReference type="ARBA" id="ARBA00022840"/>
    </source>
</evidence>
<dbReference type="RefSeq" id="XP_013891051.1">
    <property type="nucleotide sequence ID" value="XM_014035597.1"/>
</dbReference>
<dbReference type="InterPro" id="IPR041628">
    <property type="entry name" value="ChlI/MoxR_AAA_lid"/>
</dbReference>
<evidence type="ECO:0000313" key="8">
    <source>
        <dbReference type="EMBL" id="KIY92031.1"/>
    </source>
</evidence>
<organism evidence="8 9">
    <name type="scientific">Monoraphidium neglectum</name>
    <dbReference type="NCBI Taxonomy" id="145388"/>
    <lineage>
        <taxon>Eukaryota</taxon>
        <taxon>Viridiplantae</taxon>
        <taxon>Chlorophyta</taxon>
        <taxon>core chlorophytes</taxon>
        <taxon>Chlorophyceae</taxon>
        <taxon>CS clade</taxon>
        <taxon>Sphaeropleales</taxon>
        <taxon>Selenastraceae</taxon>
        <taxon>Monoraphidium</taxon>
    </lineage>
</organism>
<dbReference type="Gene3D" id="1.10.8.80">
    <property type="entry name" value="Magnesium chelatase subunit I, C-Terminal domain"/>
    <property type="match status" value="1"/>
</dbReference>
<dbReference type="SUPFAM" id="SSF52540">
    <property type="entry name" value="P-loop containing nucleoside triphosphate hydrolases"/>
    <property type="match status" value="1"/>
</dbReference>
<dbReference type="Gene3D" id="3.40.50.300">
    <property type="entry name" value="P-loop containing nucleotide triphosphate hydrolases"/>
    <property type="match status" value="1"/>
</dbReference>
<evidence type="ECO:0000256" key="4">
    <source>
        <dbReference type="ARBA" id="ARBA00022741"/>
    </source>
</evidence>
<evidence type="ECO:0000259" key="6">
    <source>
        <dbReference type="Pfam" id="PF01078"/>
    </source>
</evidence>
<comment type="pathway">
    <text evidence="1">Porphyrin-containing compound metabolism; chlorophyll biosynthesis.</text>
</comment>
<dbReference type="UniPathway" id="UPA00668"/>
<keyword evidence="4" id="KW-0547">Nucleotide-binding</keyword>
<dbReference type="GeneID" id="25733642"/>
<keyword evidence="5" id="KW-0067">ATP-binding</keyword>
<evidence type="ECO:0000313" key="9">
    <source>
        <dbReference type="Proteomes" id="UP000054498"/>
    </source>
</evidence>
<dbReference type="AlphaFoldDB" id="A0A0D2LQ02"/>
<comment type="similarity">
    <text evidence="2">Belongs to the Mg-chelatase subunits D/I family.</text>
</comment>
<dbReference type="STRING" id="145388.A0A0D2LQ02"/>